<dbReference type="AlphaFoldDB" id="A0A6T1Z2I6"/>
<protein>
    <submittedName>
        <fullName evidence="1">Uncharacterized protein</fullName>
    </submittedName>
</protein>
<reference evidence="1" key="1">
    <citation type="submission" date="2021-01" db="EMBL/GenBank/DDBJ databases">
        <authorList>
            <person name="Corre E."/>
            <person name="Pelletier E."/>
            <person name="Niang G."/>
            <person name="Scheremetjew M."/>
            <person name="Finn R."/>
            <person name="Kale V."/>
            <person name="Holt S."/>
            <person name="Cochrane G."/>
            <person name="Meng A."/>
            <person name="Brown T."/>
            <person name="Cohen L."/>
        </authorList>
    </citation>
    <scope>NUCLEOTIDE SEQUENCE</scope>
    <source>
        <strain evidence="1">CCMP1594</strain>
    </source>
</reference>
<dbReference type="EMBL" id="HBJA01054405">
    <property type="protein sequence ID" value="CAE0808184.1"/>
    <property type="molecule type" value="Transcribed_RNA"/>
</dbReference>
<evidence type="ECO:0000313" key="1">
    <source>
        <dbReference type="EMBL" id="CAE0808183.1"/>
    </source>
</evidence>
<organism evidence="1">
    <name type="scientific">Eutreptiella gymnastica</name>
    <dbReference type="NCBI Taxonomy" id="73025"/>
    <lineage>
        <taxon>Eukaryota</taxon>
        <taxon>Discoba</taxon>
        <taxon>Euglenozoa</taxon>
        <taxon>Euglenida</taxon>
        <taxon>Spirocuta</taxon>
        <taxon>Euglenophyceae</taxon>
        <taxon>Eutreptiales</taxon>
        <taxon>Eutreptiaceae</taxon>
        <taxon>Eutreptiella</taxon>
    </lineage>
</organism>
<sequence>MAPVDVQAVVQHQFGPGYIAVVDPRLAAPAYAWRPFKEADIDSTNMLDFKGFAEKKFGTSNVVSLDEDKADSWYAKGPRGNIHIDPVDVVEWQYGPGWMAVCDPRVKSKPKSWRAADCSLIDESKRLNFRGYAQTHYSLMADIFPTVLDNPHCWIIIY</sequence>
<proteinExistence type="predicted"/>
<accession>A0A6T1Z2I6</accession>
<name>A0A6T1Z2I6_9EUGL</name>
<evidence type="ECO:0000313" key="2">
    <source>
        <dbReference type="EMBL" id="CAE0808184.1"/>
    </source>
</evidence>
<dbReference type="EMBL" id="HBJA01054404">
    <property type="protein sequence ID" value="CAE0808183.1"/>
    <property type="molecule type" value="Transcribed_RNA"/>
</dbReference>
<gene>
    <name evidence="1" type="ORF">EGYM00163_LOCUS19313</name>
    <name evidence="2" type="ORF">EGYM00163_LOCUS19314</name>
</gene>